<keyword evidence="3" id="KW-1185">Reference proteome</keyword>
<reference evidence="2" key="1">
    <citation type="journal article" date="2014" name="Int. J. Syst. Evol. Microbiol.">
        <title>Complete genome sequence of Corynebacterium casei LMG S-19264T (=DSM 44701T), isolated from a smear-ripened cheese.</title>
        <authorList>
            <consortium name="US DOE Joint Genome Institute (JGI-PGF)"/>
            <person name="Walter F."/>
            <person name="Albersmeier A."/>
            <person name="Kalinowski J."/>
            <person name="Ruckert C."/>
        </authorList>
    </citation>
    <scope>NUCLEOTIDE SEQUENCE</scope>
    <source>
        <strain evidence="2">NBRC 101628</strain>
    </source>
</reference>
<protein>
    <recommendedName>
        <fullName evidence="4">Outer membrane protein</fullName>
    </recommendedName>
</protein>
<name>A0AA37RV60_9GAMM</name>
<gene>
    <name evidence="2" type="ORF">GCM10007895_07080</name>
</gene>
<evidence type="ECO:0000313" key="2">
    <source>
        <dbReference type="EMBL" id="GLP95402.1"/>
    </source>
</evidence>
<keyword evidence="1" id="KW-0732">Signal</keyword>
<evidence type="ECO:0000256" key="1">
    <source>
        <dbReference type="SAM" id="SignalP"/>
    </source>
</evidence>
<dbReference type="RefSeq" id="WP_095506721.1">
    <property type="nucleotide sequence ID" value="NZ_BSNC01000002.1"/>
</dbReference>
<evidence type="ECO:0000313" key="3">
    <source>
        <dbReference type="Proteomes" id="UP001161422"/>
    </source>
</evidence>
<dbReference type="AlphaFoldDB" id="A0AA37RV60"/>
<accession>A0AA37RV60</accession>
<reference evidence="2" key="2">
    <citation type="submission" date="2023-01" db="EMBL/GenBank/DDBJ databases">
        <title>Draft genome sequence of Paraferrimonas sedimenticola strain NBRC 101628.</title>
        <authorList>
            <person name="Sun Q."/>
            <person name="Mori K."/>
        </authorList>
    </citation>
    <scope>NUCLEOTIDE SEQUENCE</scope>
    <source>
        <strain evidence="2">NBRC 101628</strain>
    </source>
</reference>
<organism evidence="2 3">
    <name type="scientific">Paraferrimonas sedimenticola</name>
    <dbReference type="NCBI Taxonomy" id="375674"/>
    <lineage>
        <taxon>Bacteria</taxon>
        <taxon>Pseudomonadati</taxon>
        <taxon>Pseudomonadota</taxon>
        <taxon>Gammaproteobacteria</taxon>
        <taxon>Alteromonadales</taxon>
        <taxon>Ferrimonadaceae</taxon>
        <taxon>Paraferrimonas</taxon>
    </lineage>
</organism>
<feature type="signal peptide" evidence="1">
    <location>
        <begin position="1"/>
        <end position="22"/>
    </location>
</feature>
<sequence length="238" mass="26887">MRAKSIALLISLLAAGSMSAQANDWEFDANLGWDNKYVSEGRNNLDKGGIVWGHVGASKNGFNLFADVGRGDQEHYIEYNIGASYAFEVESLGVEAGYMRVEEYPDRPASYGEYFLNLDYSRFAWLTPTVNYLYHDKNKGSFLTVGLESAWDLTERLSFTPYAAQSWDYGYALENFSGENNFQFGVNLDYEVNANWSINANLNRSIAGESIKQERIREGKDFAEINQTFGGVYVNYTF</sequence>
<comment type="caution">
    <text evidence="2">The sequence shown here is derived from an EMBL/GenBank/DDBJ whole genome shotgun (WGS) entry which is preliminary data.</text>
</comment>
<proteinExistence type="predicted"/>
<dbReference type="EMBL" id="BSNC01000002">
    <property type="protein sequence ID" value="GLP95402.1"/>
    <property type="molecule type" value="Genomic_DNA"/>
</dbReference>
<evidence type="ECO:0008006" key="4">
    <source>
        <dbReference type="Google" id="ProtNLM"/>
    </source>
</evidence>
<feature type="chain" id="PRO_5041446526" description="Outer membrane protein" evidence="1">
    <location>
        <begin position="23"/>
        <end position="238"/>
    </location>
</feature>
<dbReference type="Proteomes" id="UP001161422">
    <property type="component" value="Unassembled WGS sequence"/>
</dbReference>